<dbReference type="Proteomes" id="UP000267585">
    <property type="component" value="Unassembled WGS sequence"/>
</dbReference>
<evidence type="ECO:0000313" key="9">
    <source>
        <dbReference type="Proteomes" id="UP000267585"/>
    </source>
</evidence>
<sequence>MNTLGTLDILVILVYLFGIIWYGISKSKRDSSEDYFLGGRTMTWPIVGIALFSANISSSTLVGLASDAFQTNINVYNYEWFAVVVLIFFAIFFLPFYLRSGVYTMPEFIERRYDRRSRYYFSFITIIGNVMVDTAAALYVGSIVLKLLFPDISSTMIIIMLAVAAAAYTIPGGLNSVIQTEVIQAILLVIGSCLLTYFAFTELGGGWNAMMKGLDSMLASGEVSFGDRALEGKYIPGNSQEVFSLLRPNNDEFMPWWGLLTGVPLLGFYFWANNQFMVQRVLGAKNLDHGRWGALFAGLLKLPVIFIMIVPGVLAMLLYNTLDISTLNYLLPNGSICARLADCPNLTYPVLLFNLLPTGILGLVVAGLMAAMMSSVSATFNSASTLITMDFIKQIRPQMTSRQLVRAGQISTLVLVVLASAWVPFIERVSDSLWGYLQLVIAFTSPPVVSVFLLGLFWKRANGTGAFVSLLAGGAFAIFMILSMTYDIVPYLNGIHFLAKANLLFVISILVHVLVSLGSSPPDQQKVAEYTYRKKLFAQETEELRESPWYRNYRILAIILLVITALLVGVFL</sequence>
<dbReference type="GO" id="GO:0005886">
    <property type="term" value="C:plasma membrane"/>
    <property type="evidence" value="ECO:0007669"/>
    <property type="project" value="TreeGrafter"/>
</dbReference>
<organism evidence="8 9">
    <name type="scientific">Arenibacter aquaticus</name>
    <dbReference type="NCBI Taxonomy" id="2489054"/>
    <lineage>
        <taxon>Bacteria</taxon>
        <taxon>Pseudomonadati</taxon>
        <taxon>Bacteroidota</taxon>
        <taxon>Flavobacteriia</taxon>
        <taxon>Flavobacteriales</taxon>
        <taxon>Flavobacteriaceae</taxon>
        <taxon>Arenibacter</taxon>
    </lineage>
</organism>
<dbReference type="AlphaFoldDB" id="A0A430K7L0"/>
<dbReference type="GO" id="GO:0005412">
    <property type="term" value="F:D-glucose:sodium symporter activity"/>
    <property type="evidence" value="ECO:0007669"/>
    <property type="project" value="TreeGrafter"/>
</dbReference>
<evidence type="ECO:0000256" key="6">
    <source>
        <dbReference type="RuleBase" id="RU362091"/>
    </source>
</evidence>
<dbReference type="InterPro" id="IPR018212">
    <property type="entry name" value="Na/solute_symporter_CS"/>
</dbReference>
<dbReference type="OrthoDB" id="9814523at2"/>
<evidence type="ECO:0000256" key="3">
    <source>
        <dbReference type="ARBA" id="ARBA00022692"/>
    </source>
</evidence>
<dbReference type="PANTHER" id="PTHR11819">
    <property type="entry name" value="SOLUTE CARRIER FAMILY 5"/>
    <property type="match status" value="1"/>
</dbReference>
<evidence type="ECO:0000313" key="8">
    <source>
        <dbReference type="EMBL" id="RTE55020.1"/>
    </source>
</evidence>
<feature type="transmembrane region" description="Helical" evidence="7">
    <location>
        <begin position="553"/>
        <end position="571"/>
    </location>
</feature>
<feature type="transmembrane region" description="Helical" evidence="7">
    <location>
        <begin position="152"/>
        <end position="170"/>
    </location>
</feature>
<comment type="subcellular location">
    <subcellularLocation>
        <location evidence="1">Membrane</location>
        <topology evidence="1">Multi-pass membrane protein</topology>
    </subcellularLocation>
</comment>
<dbReference type="PROSITE" id="PS00457">
    <property type="entry name" value="NA_SOLUT_SYMP_2"/>
    <property type="match status" value="1"/>
</dbReference>
<feature type="transmembrane region" description="Helical" evidence="7">
    <location>
        <begin position="360"/>
        <end position="383"/>
    </location>
</feature>
<comment type="caution">
    <text evidence="8">The sequence shown here is derived from an EMBL/GenBank/DDBJ whole genome shotgun (WGS) entry which is preliminary data.</text>
</comment>
<feature type="transmembrane region" description="Helical" evidence="7">
    <location>
        <begin position="404"/>
        <end position="423"/>
    </location>
</feature>
<feature type="transmembrane region" description="Helical" evidence="7">
    <location>
        <begin position="293"/>
        <end position="319"/>
    </location>
</feature>
<feature type="transmembrane region" description="Helical" evidence="7">
    <location>
        <begin position="119"/>
        <end position="140"/>
    </location>
</feature>
<evidence type="ECO:0000256" key="2">
    <source>
        <dbReference type="ARBA" id="ARBA00006434"/>
    </source>
</evidence>
<dbReference type="Pfam" id="PF00474">
    <property type="entry name" value="SSF"/>
    <property type="match status" value="1"/>
</dbReference>
<accession>A0A430K7L0</accession>
<feature type="transmembrane region" description="Helical" evidence="7">
    <location>
        <begin position="465"/>
        <end position="485"/>
    </location>
</feature>
<dbReference type="NCBIfam" id="TIGR00813">
    <property type="entry name" value="sss"/>
    <property type="match status" value="1"/>
</dbReference>
<reference evidence="8 9" key="1">
    <citation type="submission" date="2018-11" db="EMBL/GenBank/DDBJ databases">
        <title>Arenibacter aquaticus sp.nov., a marine bacterium isolated from surface seawater in the South China Sea.</title>
        <authorList>
            <person name="Guo J."/>
            <person name="Sun J."/>
        </authorList>
    </citation>
    <scope>NUCLEOTIDE SEQUENCE [LARGE SCALE GENOMIC DNA]</scope>
    <source>
        <strain evidence="8 9">GUO666</strain>
    </source>
</reference>
<dbReference type="InterPro" id="IPR001734">
    <property type="entry name" value="Na/solute_symporter"/>
</dbReference>
<protein>
    <submittedName>
        <fullName evidence="8">Sodium transporter</fullName>
    </submittedName>
</protein>
<feature type="transmembrane region" description="Helical" evidence="7">
    <location>
        <begin position="78"/>
        <end position="98"/>
    </location>
</feature>
<feature type="transmembrane region" description="Helical" evidence="7">
    <location>
        <begin position="6"/>
        <end position="24"/>
    </location>
</feature>
<keyword evidence="9" id="KW-1185">Reference proteome</keyword>
<feature type="transmembrane region" description="Helical" evidence="7">
    <location>
        <begin position="253"/>
        <end position="272"/>
    </location>
</feature>
<evidence type="ECO:0000256" key="1">
    <source>
        <dbReference type="ARBA" id="ARBA00004141"/>
    </source>
</evidence>
<dbReference type="PROSITE" id="PS50283">
    <property type="entry name" value="NA_SOLUT_SYMP_3"/>
    <property type="match status" value="1"/>
</dbReference>
<dbReference type="PANTHER" id="PTHR11819:SF195">
    <property type="entry name" value="SODIUM_GLUCOSE COTRANSPORTER 4"/>
    <property type="match status" value="1"/>
</dbReference>
<evidence type="ECO:0000256" key="4">
    <source>
        <dbReference type="ARBA" id="ARBA00022989"/>
    </source>
</evidence>
<name>A0A430K7L0_9FLAO</name>
<evidence type="ECO:0000256" key="5">
    <source>
        <dbReference type="ARBA" id="ARBA00023136"/>
    </source>
</evidence>
<dbReference type="Gene3D" id="1.20.1730.10">
    <property type="entry name" value="Sodium/glucose cotransporter"/>
    <property type="match status" value="1"/>
</dbReference>
<keyword evidence="4 7" id="KW-1133">Transmembrane helix</keyword>
<gene>
    <name evidence="8" type="ORF">EHW67_00155</name>
</gene>
<dbReference type="EMBL" id="RQPJ01000001">
    <property type="protein sequence ID" value="RTE55020.1"/>
    <property type="molecule type" value="Genomic_DNA"/>
</dbReference>
<dbReference type="InterPro" id="IPR038377">
    <property type="entry name" value="Na/Glc_symporter_sf"/>
</dbReference>
<proteinExistence type="inferred from homology"/>
<keyword evidence="5 7" id="KW-0472">Membrane</keyword>
<evidence type="ECO:0000256" key="7">
    <source>
        <dbReference type="SAM" id="Phobius"/>
    </source>
</evidence>
<dbReference type="RefSeq" id="WP_126160324.1">
    <property type="nucleotide sequence ID" value="NZ_RQPJ01000001.1"/>
</dbReference>
<comment type="similarity">
    <text evidence="2 6">Belongs to the sodium:solute symporter (SSF) (TC 2.A.21) family.</text>
</comment>
<feature type="transmembrane region" description="Helical" evidence="7">
    <location>
        <begin position="497"/>
        <end position="517"/>
    </location>
</feature>
<feature type="transmembrane region" description="Helical" evidence="7">
    <location>
        <begin position="44"/>
        <end position="66"/>
    </location>
</feature>
<keyword evidence="3 7" id="KW-0812">Transmembrane</keyword>
<feature type="transmembrane region" description="Helical" evidence="7">
    <location>
        <begin position="435"/>
        <end position="458"/>
    </location>
</feature>
<feature type="transmembrane region" description="Helical" evidence="7">
    <location>
        <begin position="182"/>
        <end position="200"/>
    </location>
</feature>
<dbReference type="CDD" id="cd10329">
    <property type="entry name" value="SLC5sbd_SGLT1-like"/>
    <property type="match status" value="1"/>
</dbReference>